<keyword evidence="13" id="KW-1185">Reference proteome</keyword>
<keyword evidence="2" id="KW-0813">Transport</keyword>
<comment type="subcellular location">
    <subcellularLocation>
        <location evidence="1">Cell outer membrane</location>
        <topology evidence="1">Multi-pass membrane protein</topology>
    </subcellularLocation>
</comment>
<proteinExistence type="inferred from homology"/>
<keyword evidence="7" id="KW-0998">Cell outer membrane</keyword>
<accession>A0A2D2CXW2</accession>
<keyword evidence="5 8" id="KW-0798">TonB box</keyword>
<evidence type="ECO:0000256" key="6">
    <source>
        <dbReference type="ARBA" id="ARBA00023136"/>
    </source>
</evidence>
<dbReference type="InterPro" id="IPR000531">
    <property type="entry name" value="Beta-barrel_TonB"/>
</dbReference>
<dbReference type="InterPro" id="IPR037066">
    <property type="entry name" value="Plug_dom_sf"/>
</dbReference>
<evidence type="ECO:0000256" key="5">
    <source>
        <dbReference type="ARBA" id="ARBA00023077"/>
    </source>
</evidence>
<protein>
    <submittedName>
        <fullName evidence="12">TonB-dependent receptor</fullName>
    </submittedName>
</protein>
<dbReference type="RefSeq" id="WP_003614128.1">
    <property type="nucleotide sequence ID" value="NZ_ADVE02000001.1"/>
</dbReference>
<dbReference type="Proteomes" id="UP000230709">
    <property type="component" value="Chromosome"/>
</dbReference>
<dbReference type="GO" id="GO:0015344">
    <property type="term" value="F:siderophore uptake transmembrane transporter activity"/>
    <property type="evidence" value="ECO:0007669"/>
    <property type="project" value="TreeGrafter"/>
</dbReference>
<evidence type="ECO:0000256" key="2">
    <source>
        <dbReference type="ARBA" id="ARBA00022448"/>
    </source>
</evidence>
<keyword evidence="9" id="KW-0732">Signal</keyword>
<evidence type="ECO:0000256" key="1">
    <source>
        <dbReference type="ARBA" id="ARBA00004571"/>
    </source>
</evidence>
<dbReference type="STRING" id="595536.GCA_000178815_03896"/>
<evidence type="ECO:0000256" key="4">
    <source>
        <dbReference type="ARBA" id="ARBA00022692"/>
    </source>
</evidence>
<keyword evidence="4" id="KW-0812">Transmembrane</keyword>
<keyword evidence="12" id="KW-0675">Receptor</keyword>
<dbReference type="PANTHER" id="PTHR30069">
    <property type="entry name" value="TONB-DEPENDENT OUTER MEMBRANE RECEPTOR"/>
    <property type="match status" value="1"/>
</dbReference>
<dbReference type="InterPro" id="IPR036942">
    <property type="entry name" value="Beta-barrel_TonB_sf"/>
</dbReference>
<gene>
    <name evidence="12" type="ORF">CQW49_06320</name>
</gene>
<dbReference type="GO" id="GO:0044718">
    <property type="term" value="P:siderophore transmembrane transport"/>
    <property type="evidence" value="ECO:0007669"/>
    <property type="project" value="TreeGrafter"/>
</dbReference>
<dbReference type="EMBL" id="CP023737">
    <property type="protein sequence ID" value="ATQ67544.1"/>
    <property type="molecule type" value="Genomic_DNA"/>
</dbReference>
<feature type="domain" description="TonB-dependent receptor plug" evidence="11">
    <location>
        <begin position="66"/>
        <end position="167"/>
    </location>
</feature>
<feature type="domain" description="TonB-dependent receptor-like beta-barrel" evidence="10">
    <location>
        <begin position="276"/>
        <end position="677"/>
    </location>
</feature>
<evidence type="ECO:0000313" key="13">
    <source>
        <dbReference type="Proteomes" id="UP000230709"/>
    </source>
</evidence>
<keyword evidence="6 8" id="KW-0472">Membrane</keyword>
<evidence type="ECO:0000256" key="9">
    <source>
        <dbReference type="SAM" id="SignalP"/>
    </source>
</evidence>
<evidence type="ECO:0000256" key="3">
    <source>
        <dbReference type="ARBA" id="ARBA00022452"/>
    </source>
</evidence>
<sequence length="728" mass="78127">MTRHSFRSRLLGCCAAALPLAAESALAQETLPEIEIAAASPIARRAPAQKNKDAGPGVLKIVTDQFATTTVVGIDEIRRSPGATLGDVLNGKPGISSSSFAPGANRPILRGLDNYRVRVQENGIGASGVSELGEDHGVPLDPLAIGRVEVVRGPATLRWGSQAIGGVIDASNDRIPTALPCREGQTSLLAPCMRAETRSAVSTVDAGLEQAALVDVGQGNFAFHADAHGRRTSNYAIPAYPYLSPPETGAPGVGGRQPNSWLRSSGWSAGGSYIFDRGFFGVAVTRFESVYRIPGVEASDTRTRIDMRQTKVTGRGEYRPLSSFVDAIRLYAGVTDYQHHELGDEGGFDGIQQTFANQEQEGRIEAQLKPFELGFGRLVNAVGVQGSHQRLIAPGVDGALFDPTESRSIAFYSFNELALSTATRLQLAGRIEQVETSGKTPNLFVDPSLSIGYQRNFAPKSLSFGLLHDLPFALTASLTASHVERAPRGPELFSHGVHDATGTFDIGNPNLSIESAQTVEAGLRRAEGPLRFEATVFYTHFNGFIYRRLTGESCDGDIESCTPSGAGGDVHQAVYSQRDANFVGGEFQSQWDAAALMGGVFGVENQLDVVRATFTDGTNVPRIPPVRVGGGIFWRDSSWLARINVLHAFAQNHVAPIAETPTKDYNRLRAEISYRAELPASGFPAREIRVGVIGDNLLNADIRNSVSYKKDEVPMAGANARLFVDFVF</sequence>
<name>A0A2D2CXW2_METT3</name>
<reference evidence="13" key="1">
    <citation type="submission" date="2017-10" db="EMBL/GenBank/DDBJ databases">
        <title>Completed PacBio SMRT sequence of Methylosinus trichosporium OB3b reveals presence of a third large plasmid.</title>
        <authorList>
            <person name="Charles T.C."/>
            <person name="Lynch M.D.J."/>
            <person name="Heil J.R."/>
            <person name="Cheng J."/>
        </authorList>
    </citation>
    <scope>NUCLEOTIDE SEQUENCE [LARGE SCALE GENOMIC DNA]</scope>
    <source>
        <strain evidence="13">OB3b</strain>
    </source>
</reference>
<keyword evidence="3" id="KW-1134">Transmembrane beta strand</keyword>
<dbReference type="Pfam" id="PF00593">
    <property type="entry name" value="TonB_dep_Rec_b-barrel"/>
    <property type="match status" value="1"/>
</dbReference>
<evidence type="ECO:0000256" key="8">
    <source>
        <dbReference type="RuleBase" id="RU003357"/>
    </source>
</evidence>
<evidence type="ECO:0000313" key="12">
    <source>
        <dbReference type="EMBL" id="ATQ67544.1"/>
    </source>
</evidence>
<dbReference type="InterPro" id="IPR012910">
    <property type="entry name" value="Plug_dom"/>
</dbReference>
<dbReference type="PANTHER" id="PTHR30069:SF40">
    <property type="entry name" value="TONB-DEPENDENT RECEPTOR NMB0964-RELATED"/>
    <property type="match status" value="1"/>
</dbReference>
<feature type="signal peptide" evidence="9">
    <location>
        <begin position="1"/>
        <end position="27"/>
    </location>
</feature>
<dbReference type="AlphaFoldDB" id="A0A2D2CXW2"/>
<evidence type="ECO:0000256" key="7">
    <source>
        <dbReference type="ARBA" id="ARBA00023237"/>
    </source>
</evidence>
<dbReference type="KEGG" id="mtw:CQW49_06320"/>
<feature type="chain" id="PRO_5013897888" evidence="9">
    <location>
        <begin position="28"/>
        <end position="728"/>
    </location>
</feature>
<comment type="similarity">
    <text evidence="8">Belongs to the TonB-dependent receptor family.</text>
</comment>
<dbReference type="Gene3D" id="2.40.170.20">
    <property type="entry name" value="TonB-dependent receptor, beta-barrel domain"/>
    <property type="match status" value="1"/>
</dbReference>
<dbReference type="Pfam" id="PF07715">
    <property type="entry name" value="Plug"/>
    <property type="match status" value="1"/>
</dbReference>
<evidence type="ECO:0000259" key="10">
    <source>
        <dbReference type="Pfam" id="PF00593"/>
    </source>
</evidence>
<dbReference type="GO" id="GO:0009279">
    <property type="term" value="C:cell outer membrane"/>
    <property type="evidence" value="ECO:0007669"/>
    <property type="project" value="UniProtKB-SubCell"/>
</dbReference>
<dbReference type="InterPro" id="IPR039426">
    <property type="entry name" value="TonB-dep_rcpt-like"/>
</dbReference>
<dbReference type="Gene3D" id="2.170.130.10">
    <property type="entry name" value="TonB-dependent receptor, plug domain"/>
    <property type="match status" value="1"/>
</dbReference>
<dbReference type="SUPFAM" id="SSF56935">
    <property type="entry name" value="Porins"/>
    <property type="match status" value="1"/>
</dbReference>
<evidence type="ECO:0000259" key="11">
    <source>
        <dbReference type="Pfam" id="PF07715"/>
    </source>
</evidence>
<organism evidence="12 13">
    <name type="scientific">Methylosinus trichosporium (strain ATCC 35070 / NCIMB 11131 / UNIQEM 75 / OB3b)</name>
    <dbReference type="NCBI Taxonomy" id="595536"/>
    <lineage>
        <taxon>Bacteria</taxon>
        <taxon>Pseudomonadati</taxon>
        <taxon>Pseudomonadota</taxon>
        <taxon>Alphaproteobacteria</taxon>
        <taxon>Hyphomicrobiales</taxon>
        <taxon>Methylocystaceae</taxon>
        <taxon>Methylosinus</taxon>
    </lineage>
</organism>